<keyword evidence="4" id="KW-1185">Reference proteome</keyword>
<dbReference type="Gene3D" id="3.60.10.10">
    <property type="entry name" value="Endonuclease/exonuclease/phosphatase"/>
    <property type="match status" value="1"/>
</dbReference>
<feature type="region of interest" description="Disordered" evidence="1">
    <location>
        <begin position="391"/>
        <end position="423"/>
    </location>
</feature>
<evidence type="ECO:0000256" key="1">
    <source>
        <dbReference type="SAM" id="MobiDB-lite"/>
    </source>
</evidence>
<feature type="compositionally biased region" description="Basic residues" evidence="1">
    <location>
        <begin position="414"/>
        <end position="423"/>
    </location>
</feature>
<gene>
    <name evidence="3" type="ORF">MEUPH1_LOCUS10557</name>
</gene>
<sequence>MQLRDYCIKNKISIALIQEPVSLSGKVYGFEDCRVVAAKDPGAAIIITNNDLQVIELTQHVSTHIAAIRVGHGPRSAVLVSAYFKYNMHTHVFTDKLRAILECGTETLIGADTNGHSPRWHSADLNQRGRIVEDLIDDYNLSILNSPGHMDTYARRGMGSSNIDVTLNTQGTAGNITGWLVSDVTDSDHRLLSYALDITTNRTQESKRFDVGRADWDCFSQELARSILTVRTTADLNVHASSLIDVITTVAKKAIPTRTGRRWNIKRQPWWTETLTFMRKRLNLAKRQGLMLHDRQAYNHLRNHYLQEIRSSKMTAWRNMSYDINVHTWGKAFRYAKNGPRVTGVTCSLSRADGTLTGTVDETMLSDNTARYLRSRRPRPGRVSATWTAKTTCSGQRTGSKKRNMANEAIKSSRTGRHNSRDA</sequence>
<dbReference type="InterPro" id="IPR005135">
    <property type="entry name" value="Endo/exonuclease/phosphatase"/>
</dbReference>
<organism evidence="3 4">
    <name type="scientific">Macrosiphum euphorbiae</name>
    <name type="common">potato aphid</name>
    <dbReference type="NCBI Taxonomy" id="13131"/>
    <lineage>
        <taxon>Eukaryota</taxon>
        <taxon>Metazoa</taxon>
        <taxon>Ecdysozoa</taxon>
        <taxon>Arthropoda</taxon>
        <taxon>Hexapoda</taxon>
        <taxon>Insecta</taxon>
        <taxon>Pterygota</taxon>
        <taxon>Neoptera</taxon>
        <taxon>Paraneoptera</taxon>
        <taxon>Hemiptera</taxon>
        <taxon>Sternorrhyncha</taxon>
        <taxon>Aphidomorpha</taxon>
        <taxon>Aphidoidea</taxon>
        <taxon>Aphididae</taxon>
        <taxon>Macrosiphini</taxon>
        <taxon>Macrosiphum</taxon>
    </lineage>
</organism>
<dbReference type="SUPFAM" id="SSF56219">
    <property type="entry name" value="DNase I-like"/>
    <property type="match status" value="1"/>
</dbReference>
<proteinExistence type="predicted"/>
<dbReference type="GO" id="GO:0003824">
    <property type="term" value="F:catalytic activity"/>
    <property type="evidence" value="ECO:0007669"/>
    <property type="project" value="InterPro"/>
</dbReference>
<protein>
    <recommendedName>
        <fullName evidence="2">Endonuclease/exonuclease/phosphatase domain-containing protein</fullName>
    </recommendedName>
</protein>
<feature type="domain" description="Endonuclease/exonuclease/phosphatase" evidence="2">
    <location>
        <begin position="79"/>
        <end position="191"/>
    </location>
</feature>
<evidence type="ECO:0000259" key="2">
    <source>
        <dbReference type="Pfam" id="PF14529"/>
    </source>
</evidence>
<dbReference type="AlphaFoldDB" id="A0AAV0WFK7"/>
<dbReference type="InterPro" id="IPR036691">
    <property type="entry name" value="Endo/exonu/phosph_ase_sf"/>
</dbReference>
<comment type="caution">
    <text evidence="3">The sequence shown here is derived from an EMBL/GenBank/DDBJ whole genome shotgun (WGS) entry which is preliminary data.</text>
</comment>
<accession>A0AAV0WFK7</accession>
<evidence type="ECO:0000313" key="4">
    <source>
        <dbReference type="Proteomes" id="UP001160148"/>
    </source>
</evidence>
<evidence type="ECO:0000313" key="3">
    <source>
        <dbReference type="EMBL" id="CAI6354579.1"/>
    </source>
</evidence>
<dbReference type="EMBL" id="CARXXK010000002">
    <property type="protein sequence ID" value="CAI6354579.1"/>
    <property type="molecule type" value="Genomic_DNA"/>
</dbReference>
<dbReference type="Proteomes" id="UP001160148">
    <property type="component" value="Unassembled WGS sequence"/>
</dbReference>
<reference evidence="3 4" key="1">
    <citation type="submission" date="2023-01" db="EMBL/GenBank/DDBJ databases">
        <authorList>
            <person name="Whitehead M."/>
        </authorList>
    </citation>
    <scope>NUCLEOTIDE SEQUENCE [LARGE SCALE GENOMIC DNA]</scope>
</reference>
<name>A0AAV0WFK7_9HEMI</name>
<dbReference type="Pfam" id="PF14529">
    <property type="entry name" value="Exo_endo_phos_2"/>
    <property type="match status" value="1"/>
</dbReference>